<sequence>IEIIESAHKEPINDQNLCLDMTDIETKQNMIRKWLITENL</sequence>
<comment type="caution">
    <text evidence="1">The sequence shown here is derived from an EMBL/GenBank/DDBJ whole genome shotgun (WGS) entry which is preliminary data.</text>
</comment>
<dbReference type="EMBL" id="CAJVPK010009511">
    <property type="protein sequence ID" value="CAG8667147.1"/>
    <property type="molecule type" value="Genomic_DNA"/>
</dbReference>
<reference evidence="1" key="1">
    <citation type="submission" date="2021-06" db="EMBL/GenBank/DDBJ databases">
        <authorList>
            <person name="Kallberg Y."/>
            <person name="Tangrot J."/>
            <person name="Rosling A."/>
        </authorList>
    </citation>
    <scope>NUCLEOTIDE SEQUENCE</scope>
    <source>
        <strain evidence="1">AZ414A</strain>
    </source>
</reference>
<dbReference type="AlphaFoldDB" id="A0A9N9E8X7"/>
<keyword evidence="2" id="KW-1185">Reference proteome</keyword>
<proteinExistence type="predicted"/>
<name>A0A9N9E8X7_9GLOM</name>
<protein>
    <submittedName>
        <fullName evidence="1">5498_t:CDS:1</fullName>
    </submittedName>
</protein>
<accession>A0A9N9E8X7</accession>
<gene>
    <name evidence="1" type="ORF">DEBURN_LOCUS11969</name>
</gene>
<evidence type="ECO:0000313" key="2">
    <source>
        <dbReference type="Proteomes" id="UP000789706"/>
    </source>
</evidence>
<dbReference type="Proteomes" id="UP000789706">
    <property type="component" value="Unassembled WGS sequence"/>
</dbReference>
<evidence type="ECO:0000313" key="1">
    <source>
        <dbReference type="EMBL" id="CAG8667147.1"/>
    </source>
</evidence>
<feature type="non-terminal residue" evidence="1">
    <location>
        <position position="40"/>
    </location>
</feature>
<organism evidence="1 2">
    <name type="scientific">Diversispora eburnea</name>
    <dbReference type="NCBI Taxonomy" id="1213867"/>
    <lineage>
        <taxon>Eukaryota</taxon>
        <taxon>Fungi</taxon>
        <taxon>Fungi incertae sedis</taxon>
        <taxon>Mucoromycota</taxon>
        <taxon>Glomeromycotina</taxon>
        <taxon>Glomeromycetes</taxon>
        <taxon>Diversisporales</taxon>
        <taxon>Diversisporaceae</taxon>
        <taxon>Diversispora</taxon>
    </lineage>
</organism>
<feature type="non-terminal residue" evidence="1">
    <location>
        <position position="1"/>
    </location>
</feature>